<protein>
    <submittedName>
        <fullName evidence="1">Uncharacterized protein</fullName>
    </submittedName>
</protein>
<dbReference type="RefSeq" id="WP_025414121.1">
    <property type="nucleotide sequence ID" value="NZ_CP007129.1"/>
</dbReference>
<keyword evidence="2" id="KW-1185">Reference proteome</keyword>
<geneLocation type="plasmid" evidence="1 2">
    <name>1</name>
</geneLocation>
<dbReference type="EMBL" id="CP007129">
    <property type="protein sequence ID" value="AHG92794.1"/>
    <property type="molecule type" value="Genomic_DNA"/>
</dbReference>
<gene>
    <name evidence="1" type="ORF">J421_5259</name>
</gene>
<dbReference type="HOGENOM" id="CLU_2093328_0_0_0"/>
<dbReference type="InParanoid" id="W0RP68"/>
<dbReference type="Proteomes" id="UP000019151">
    <property type="component" value="Plasmid 1"/>
</dbReference>
<reference evidence="1 2" key="1">
    <citation type="journal article" date="2014" name="Genome Announc.">
        <title>Genome Sequence and Methylome of Soil Bacterium Gemmatirosa kalamazoonensis KBS708T, a Member of the Rarely Cultivated Gemmatimonadetes Phylum.</title>
        <authorList>
            <person name="Debruyn J.M."/>
            <person name="Radosevich M."/>
            <person name="Wommack K.E."/>
            <person name="Polson S.W."/>
            <person name="Hauser L.J."/>
            <person name="Fawaz M.N."/>
            <person name="Korlach J."/>
            <person name="Tsai Y.C."/>
        </authorList>
    </citation>
    <scope>NUCLEOTIDE SEQUENCE [LARGE SCALE GENOMIC DNA]</scope>
    <source>
        <strain evidence="1 2">KBS708</strain>
        <plasmid evidence="2">Plasmid 1</plasmid>
    </source>
</reference>
<organism evidence="1 2">
    <name type="scientific">Gemmatirosa kalamazoonensis</name>
    <dbReference type="NCBI Taxonomy" id="861299"/>
    <lineage>
        <taxon>Bacteria</taxon>
        <taxon>Pseudomonadati</taxon>
        <taxon>Gemmatimonadota</taxon>
        <taxon>Gemmatimonadia</taxon>
        <taxon>Gemmatimonadales</taxon>
        <taxon>Gemmatimonadaceae</taxon>
        <taxon>Gemmatirosa</taxon>
    </lineage>
</organism>
<dbReference type="OrthoDB" id="9860134at2"/>
<evidence type="ECO:0000313" key="2">
    <source>
        <dbReference type="Proteomes" id="UP000019151"/>
    </source>
</evidence>
<evidence type="ECO:0000313" key="1">
    <source>
        <dbReference type="EMBL" id="AHG92794.1"/>
    </source>
</evidence>
<dbReference type="AlphaFoldDB" id="W0RP68"/>
<keyword evidence="1" id="KW-0614">Plasmid</keyword>
<name>W0RP68_9BACT</name>
<sequence length="116" mass="12406">MISFTSLRERFLADRHGGGALPGLAAALTAIGWRAVGEPSPEELASYLVELVEACVTDHHDTELLVDAVARLLRDSGPLLDGGLPPVAAYEPAAREVVERYVRGEARRVELPFTGG</sequence>
<dbReference type="KEGG" id="gba:J421_5259"/>
<proteinExistence type="predicted"/>
<accession>W0RP68</accession>